<dbReference type="InParanoid" id="A0A3A9JM90"/>
<dbReference type="PIRSF" id="PIRSF002741">
    <property type="entry name" value="MppA"/>
    <property type="match status" value="1"/>
</dbReference>
<evidence type="ECO:0000313" key="9">
    <source>
        <dbReference type="Proteomes" id="UP000278036"/>
    </source>
</evidence>
<feature type="signal peptide" evidence="4">
    <location>
        <begin position="1"/>
        <end position="31"/>
    </location>
</feature>
<evidence type="ECO:0000313" key="8">
    <source>
        <dbReference type="Proteomes" id="UP000274097"/>
    </source>
</evidence>
<name>A0A3A9JM90_9PROT</name>
<accession>A0A3A9JM90</accession>
<gene>
    <name evidence="6" type="ORF">D6Z83_03315</name>
    <name evidence="7" type="ORF">EBE87_10905</name>
</gene>
<protein>
    <submittedName>
        <fullName evidence="6">ABC transporter substrate-binding protein</fullName>
    </submittedName>
</protein>
<comment type="caution">
    <text evidence="6">The sequence shown here is derived from an EMBL/GenBank/DDBJ whole genome shotgun (WGS) entry which is preliminary data.</text>
</comment>
<comment type="subcellular location">
    <subcellularLocation>
        <location evidence="1">Periplasm</location>
    </subcellularLocation>
</comment>
<dbReference type="InterPro" id="IPR039424">
    <property type="entry name" value="SBP_5"/>
</dbReference>
<evidence type="ECO:0000256" key="2">
    <source>
        <dbReference type="ARBA" id="ARBA00005695"/>
    </source>
</evidence>
<dbReference type="InterPro" id="IPR000914">
    <property type="entry name" value="SBP_5_dom"/>
</dbReference>
<dbReference type="GO" id="GO:0015833">
    <property type="term" value="P:peptide transport"/>
    <property type="evidence" value="ECO:0007669"/>
    <property type="project" value="TreeGrafter"/>
</dbReference>
<dbReference type="Proteomes" id="UP000274097">
    <property type="component" value="Unassembled WGS sequence"/>
</dbReference>
<dbReference type="Proteomes" id="UP000278036">
    <property type="component" value="Unassembled WGS sequence"/>
</dbReference>
<keyword evidence="3 4" id="KW-0732">Signal</keyword>
<dbReference type="AlphaFoldDB" id="A0A3A9JM90"/>
<dbReference type="EMBL" id="RFLX01000006">
    <property type="protein sequence ID" value="RMI25107.1"/>
    <property type="molecule type" value="Genomic_DNA"/>
</dbReference>
<evidence type="ECO:0000313" key="6">
    <source>
        <dbReference type="EMBL" id="RKK05655.1"/>
    </source>
</evidence>
<evidence type="ECO:0000256" key="1">
    <source>
        <dbReference type="ARBA" id="ARBA00004418"/>
    </source>
</evidence>
<feature type="chain" id="PRO_5017262160" evidence="4">
    <location>
        <begin position="32"/>
        <end position="533"/>
    </location>
</feature>
<dbReference type="InterPro" id="IPR030678">
    <property type="entry name" value="Peptide/Ni-bd"/>
</dbReference>
<dbReference type="CDD" id="cd08517">
    <property type="entry name" value="PBP2_NikA_DppA_OppA_like_13"/>
    <property type="match status" value="1"/>
</dbReference>
<dbReference type="SUPFAM" id="SSF53850">
    <property type="entry name" value="Periplasmic binding protein-like II"/>
    <property type="match status" value="1"/>
</dbReference>
<proteinExistence type="inferred from homology"/>
<dbReference type="GO" id="GO:0043190">
    <property type="term" value="C:ATP-binding cassette (ABC) transporter complex"/>
    <property type="evidence" value="ECO:0007669"/>
    <property type="project" value="InterPro"/>
</dbReference>
<evidence type="ECO:0000259" key="5">
    <source>
        <dbReference type="Pfam" id="PF00496"/>
    </source>
</evidence>
<dbReference type="Gene3D" id="3.10.105.10">
    <property type="entry name" value="Dipeptide-binding Protein, Domain 3"/>
    <property type="match status" value="1"/>
</dbReference>
<sequence length="533" mass="59535">MTETAMSLTRRHLLAGIGTSPMLMSASAALAQGVQPKRGGVLNVILNPEPPILQIGVNNQTPTLICGSKITQGLLKFSPSLEPLPELAKSWTVSPDGLEYVFRLQENVKWHDGRPFTSEDVLYSVMTFNREIAPRLRGVIAGISEATAPDPLTVRFVLKQAFQPFLLCFDATALPIVAKHVYDGTDIRANPANLKPIGTGPFRFAEWQRGNFVRMERFADYWKPGQPYLDGIIWRVIPDGQSRRLAIESGQVHMSTATDIEPFDIPALRQAPNLNVTTKGWEYFSPLFWFEMNHRVKPFDDKRVRQAMSMALDRKFIVERLWFGLGKAATGPVASTTRFYDASATLAPFDVARANALLDEVGLKPNAQGNRGAFKYVIPPYGEIWTRMGEYFRQAMRRIGFDVTLESTDAGTWASRIANWDYEATSNVLYQYGDPTLGVERSYVSSNIQKILFTNTAGYSNPKVDELFAKARTGATEAERRAAFSDVQKILVEDVPLLWVVEVNYPTVTDKRLHNAVQLGTGNHASYDDVFLA</sequence>
<comment type="similarity">
    <text evidence="2">Belongs to the bacterial solute-binding protein 5 family.</text>
</comment>
<dbReference type="GO" id="GO:0030288">
    <property type="term" value="C:outer membrane-bounded periplasmic space"/>
    <property type="evidence" value="ECO:0007669"/>
    <property type="project" value="UniProtKB-ARBA"/>
</dbReference>
<organism evidence="6 9">
    <name type="scientific">Teichococcus wenyumeiae</name>
    <dbReference type="NCBI Taxonomy" id="2478470"/>
    <lineage>
        <taxon>Bacteria</taxon>
        <taxon>Pseudomonadati</taxon>
        <taxon>Pseudomonadota</taxon>
        <taxon>Alphaproteobacteria</taxon>
        <taxon>Acetobacterales</taxon>
        <taxon>Roseomonadaceae</taxon>
        <taxon>Roseomonas</taxon>
    </lineage>
</organism>
<dbReference type="EMBL" id="RAQU01000012">
    <property type="protein sequence ID" value="RKK05655.1"/>
    <property type="molecule type" value="Genomic_DNA"/>
</dbReference>
<dbReference type="PANTHER" id="PTHR30290:SF38">
    <property type="entry name" value="D,D-DIPEPTIDE-BINDING PERIPLASMIC PROTEIN DDPA-RELATED"/>
    <property type="match status" value="1"/>
</dbReference>
<dbReference type="Pfam" id="PF00496">
    <property type="entry name" value="SBP_bac_5"/>
    <property type="match status" value="1"/>
</dbReference>
<evidence type="ECO:0000313" key="7">
    <source>
        <dbReference type="EMBL" id="RMI25107.1"/>
    </source>
</evidence>
<dbReference type="GO" id="GO:1904680">
    <property type="term" value="F:peptide transmembrane transporter activity"/>
    <property type="evidence" value="ECO:0007669"/>
    <property type="project" value="TreeGrafter"/>
</dbReference>
<reference evidence="6 9" key="1">
    <citation type="submission" date="2018-09" db="EMBL/GenBank/DDBJ databases">
        <title>Roseomonas sp. nov., isolated from feces of Tibetan antelopes in the Qinghai-Tibet plateau, China.</title>
        <authorList>
            <person name="Tian Z."/>
        </authorList>
    </citation>
    <scope>NUCLEOTIDE SEQUENCE [LARGE SCALE GENOMIC DNA]</scope>
    <source>
        <strain evidence="7 8">Z23</strain>
        <strain evidence="6 9">Z24</strain>
    </source>
</reference>
<dbReference type="PANTHER" id="PTHR30290">
    <property type="entry name" value="PERIPLASMIC BINDING COMPONENT OF ABC TRANSPORTER"/>
    <property type="match status" value="1"/>
</dbReference>
<evidence type="ECO:0000256" key="3">
    <source>
        <dbReference type="ARBA" id="ARBA00022729"/>
    </source>
</evidence>
<evidence type="ECO:0000256" key="4">
    <source>
        <dbReference type="SAM" id="SignalP"/>
    </source>
</evidence>
<feature type="domain" description="Solute-binding protein family 5" evidence="5">
    <location>
        <begin position="83"/>
        <end position="439"/>
    </location>
</feature>
<dbReference type="Gene3D" id="3.40.190.10">
    <property type="entry name" value="Periplasmic binding protein-like II"/>
    <property type="match status" value="1"/>
</dbReference>
<dbReference type="OrthoDB" id="9803988at2"/>
<keyword evidence="8" id="KW-1185">Reference proteome</keyword>